<accession>C0QAC1</accession>
<comment type="similarity">
    <text evidence="1">Belongs to the acetyl-CoA hydrolase/transferase family.</text>
</comment>
<evidence type="ECO:0000259" key="5">
    <source>
        <dbReference type="Pfam" id="PF13336"/>
    </source>
</evidence>
<keyword evidence="6" id="KW-0378">Hydrolase</keyword>
<dbReference type="GO" id="GO:0008775">
    <property type="term" value="F:acetate CoA-transferase activity"/>
    <property type="evidence" value="ECO:0007669"/>
    <property type="project" value="InterPro"/>
</dbReference>
<name>C0QAC1_DESAH</name>
<dbReference type="Pfam" id="PF13336">
    <property type="entry name" value="AcetylCoA_hyd_C"/>
    <property type="match status" value="1"/>
</dbReference>
<dbReference type="KEGG" id="dat:HRM2_15970"/>
<feature type="binding site" evidence="3">
    <location>
        <begin position="272"/>
        <end position="276"/>
    </location>
    <ligand>
        <name>CoA</name>
        <dbReference type="ChEBI" id="CHEBI:57287"/>
    </ligand>
</feature>
<dbReference type="eggNOG" id="COG0427">
    <property type="taxonomic scope" value="Bacteria"/>
</dbReference>
<evidence type="ECO:0000256" key="3">
    <source>
        <dbReference type="PIRSR" id="PIRSR617821-2"/>
    </source>
</evidence>
<dbReference type="PANTHER" id="PTHR43609:SF1">
    <property type="entry name" value="ACETYL-COA HYDROLASE"/>
    <property type="match status" value="1"/>
</dbReference>
<dbReference type="Gene3D" id="3.40.1080.10">
    <property type="entry name" value="Glutaconate Coenzyme A-transferase"/>
    <property type="match status" value="1"/>
</dbReference>
<feature type="active site" description="5-glutamyl coenzyme A thioester intermediate" evidence="2">
    <location>
        <position position="298"/>
    </location>
</feature>
<dbReference type="AlphaFoldDB" id="C0QAC1"/>
<proteinExistence type="inferred from homology"/>
<dbReference type="STRING" id="177437.HRM2_15970"/>
<reference evidence="6 7" key="1">
    <citation type="journal article" date="2009" name="Environ. Microbiol.">
        <title>Genome sequence of Desulfobacterium autotrophicum HRM2, a marine sulfate reducer oxidizing organic carbon completely to carbon dioxide.</title>
        <authorList>
            <person name="Strittmatter A.W."/>
            <person name="Liesegang H."/>
            <person name="Rabus R."/>
            <person name="Decker I."/>
            <person name="Amann J."/>
            <person name="Andres S."/>
            <person name="Henne A."/>
            <person name="Fricke W.F."/>
            <person name="Martinez-Arias R."/>
            <person name="Bartels D."/>
            <person name="Goesmann A."/>
            <person name="Krause L."/>
            <person name="Puehler A."/>
            <person name="Klenk H.P."/>
            <person name="Richter M."/>
            <person name="Schuler M."/>
            <person name="Gloeckner F.O."/>
            <person name="Meyerdierks A."/>
            <person name="Gottschalk G."/>
            <person name="Amann R."/>
        </authorList>
    </citation>
    <scope>NUCLEOTIDE SEQUENCE [LARGE SCALE GENOMIC DNA]</scope>
    <source>
        <strain evidence="7">ATCC 43914 / DSM 3382 / HRM2</strain>
    </source>
</reference>
<dbReference type="HOGENOM" id="CLU_019748_3_0_7"/>
<organism evidence="6 7">
    <name type="scientific">Desulforapulum autotrophicum (strain ATCC 43914 / DSM 3382 / VKM B-1955 / HRM2)</name>
    <name type="common">Desulfobacterium autotrophicum</name>
    <dbReference type="NCBI Taxonomy" id="177437"/>
    <lineage>
        <taxon>Bacteria</taxon>
        <taxon>Pseudomonadati</taxon>
        <taxon>Thermodesulfobacteriota</taxon>
        <taxon>Desulfobacteria</taxon>
        <taxon>Desulfobacterales</taxon>
        <taxon>Desulfobacteraceae</taxon>
        <taxon>Desulforapulum</taxon>
    </lineage>
</organism>
<dbReference type="NCBIfam" id="TIGR03458">
    <property type="entry name" value="YgfH_subfam"/>
    <property type="match status" value="1"/>
</dbReference>
<dbReference type="OrthoDB" id="9801795at2"/>
<feature type="domain" description="Acetyl-CoA hydrolase/transferase N-terminal" evidence="4">
    <location>
        <begin position="18"/>
        <end position="225"/>
    </location>
</feature>
<dbReference type="SUPFAM" id="SSF100950">
    <property type="entry name" value="NagB/RpiA/CoA transferase-like"/>
    <property type="match status" value="2"/>
</dbReference>
<feature type="binding site" evidence="3">
    <location>
        <position position="388"/>
    </location>
    <ligand>
        <name>CoA</name>
        <dbReference type="ChEBI" id="CHEBI:57287"/>
    </ligand>
</feature>
<feature type="binding site" evidence="3">
    <location>
        <position position="392"/>
    </location>
    <ligand>
        <name>CoA</name>
        <dbReference type="ChEBI" id="CHEBI:57287"/>
    </ligand>
</feature>
<dbReference type="InterPro" id="IPR017821">
    <property type="entry name" value="Succinate_CoA_transferase"/>
</dbReference>
<dbReference type="FunFam" id="3.40.1080.20:FF:000001">
    <property type="entry name" value="Acetyl-CoA hydrolase Ach1"/>
    <property type="match status" value="1"/>
</dbReference>
<feature type="domain" description="Acetyl-CoA hydrolase/transferase C-terminal" evidence="5">
    <location>
        <begin position="330"/>
        <end position="472"/>
    </location>
</feature>
<evidence type="ECO:0000256" key="2">
    <source>
        <dbReference type="PIRSR" id="PIRSR617821-1"/>
    </source>
</evidence>
<evidence type="ECO:0000313" key="6">
    <source>
        <dbReference type="EMBL" id="ACN14706.1"/>
    </source>
</evidence>
<evidence type="ECO:0000313" key="7">
    <source>
        <dbReference type="Proteomes" id="UP000000442"/>
    </source>
</evidence>
<dbReference type="EC" id="3.1.2.1" evidence="6"/>
<dbReference type="EMBL" id="CP001087">
    <property type="protein sequence ID" value="ACN14706.1"/>
    <property type="molecule type" value="Genomic_DNA"/>
</dbReference>
<keyword evidence="7" id="KW-1185">Reference proteome</keyword>
<dbReference type="GO" id="GO:0006084">
    <property type="term" value="P:acetyl-CoA metabolic process"/>
    <property type="evidence" value="ECO:0007669"/>
    <property type="project" value="InterPro"/>
</dbReference>
<gene>
    <name evidence="6" type="primary">ach1</name>
    <name evidence="6" type="ordered locus">HRM2_15970</name>
</gene>
<dbReference type="GO" id="GO:0006083">
    <property type="term" value="P:acetate metabolic process"/>
    <property type="evidence" value="ECO:0007669"/>
    <property type="project" value="InterPro"/>
</dbReference>
<feature type="binding site" evidence="3">
    <location>
        <position position="412"/>
    </location>
    <ligand>
        <name>CoA</name>
        <dbReference type="ChEBI" id="CHEBI:57287"/>
    </ligand>
</feature>
<dbReference type="InterPro" id="IPR003702">
    <property type="entry name" value="ActCoA_hydro_N"/>
</dbReference>
<dbReference type="InterPro" id="IPR046433">
    <property type="entry name" value="ActCoA_hydro"/>
</dbReference>
<evidence type="ECO:0000256" key="1">
    <source>
        <dbReference type="ARBA" id="ARBA00009632"/>
    </source>
</evidence>
<dbReference type="InterPro" id="IPR038460">
    <property type="entry name" value="AcetylCoA_hyd_C_sf"/>
</dbReference>
<evidence type="ECO:0000259" key="4">
    <source>
        <dbReference type="Pfam" id="PF02550"/>
    </source>
</evidence>
<dbReference type="Pfam" id="PF02550">
    <property type="entry name" value="AcetylCoA_hydro"/>
    <property type="match status" value="1"/>
</dbReference>
<dbReference type="Gene3D" id="3.40.1080.20">
    <property type="entry name" value="Acetyl-CoA hydrolase/transferase C-terminal domain"/>
    <property type="match status" value="1"/>
</dbReference>
<dbReference type="InterPro" id="IPR037171">
    <property type="entry name" value="NagB/RpiA_transferase-like"/>
</dbReference>
<dbReference type="Proteomes" id="UP000000442">
    <property type="component" value="Chromosome"/>
</dbReference>
<sequence>MDHNPDKRENILKDRIRYAPLRDKITDPATAARHIVDGTNVFISGFTAGYPKMIPMELARRAELGENFKINLYAGASTGELVDGLLSKTDIINWRRPYMSDRTMREKINQGKVSFKDDHLSRLSALVRSGDWGKVDVAVIEAVAITEKGHLVPTMSVGNTPTYVKYADKIIIEMSESEPRGLEGIHDIFIPEDPPYRMPIPLYRTADRIGKPFIEMNPDKVVAILKSGEKDTCAVFQPPGEIPLRIGELILDFVRHEMKKDRLPKTLPWQAGVGDVSNALLSRFMDDDFFESVDLYSEVIQDSVLDLIDMGKIRAASASAMTLSEKARERFFKEIYRYKEKIILRPVEISNSPEVIRRLGVIAINTALEVDIYGHVNSTHVMGSQLMNGIGGSGDFERNGALSFMVTPSMAKNGAISAIVPMVSHVDHSEHSVDVIVTEQGLVDTRNLTPRQVAEAIIKKCAHPDYRDLLWDYYSRALHKVGGHEPHLLGEAFSFHQRFMETGDMKM</sequence>
<dbReference type="PANTHER" id="PTHR43609">
    <property type="entry name" value="ACETYL-COA HYDROLASE"/>
    <property type="match status" value="1"/>
</dbReference>
<protein>
    <submittedName>
        <fullName evidence="6">Ach1</fullName>
        <ecNumber evidence="6">3.1.2.1</ecNumber>
    </submittedName>
</protein>
<dbReference type="InterPro" id="IPR026888">
    <property type="entry name" value="AcetylCoA_hyd_C"/>
</dbReference>
<dbReference type="GO" id="GO:0003986">
    <property type="term" value="F:acetyl-CoA hydrolase activity"/>
    <property type="evidence" value="ECO:0007669"/>
    <property type="project" value="UniProtKB-EC"/>
</dbReference>